<organism evidence="1 2">
    <name type="scientific">Caerostris extrusa</name>
    <name type="common">Bark spider</name>
    <name type="synonym">Caerostris bankana</name>
    <dbReference type="NCBI Taxonomy" id="172846"/>
    <lineage>
        <taxon>Eukaryota</taxon>
        <taxon>Metazoa</taxon>
        <taxon>Ecdysozoa</taxon>
        <taxon>Arthropoda</taxon>
        <taxon>Chelicerata</taxon>
        <taxon>Arachnida</taxon>
        <taxon>Araneae</taxon>
        <taxon>Araneomorphae</taxon>
        <taxon>Entelegynae</taxon>
        <taxon>Araneoidea</taxon>
        <taxon>Araneidae</taxon>
        <taxon>Caerostris</taxon>
    </lineage>
</organism>
<proteinExistence type="predicted"/>
<sequence>MGGLRRSILQDGEGGLSLDLMPRPFRLVIRGRIKWKMLSRNLPGLPRGGFKITECYSIQIRPCNMEGFREINRNCTTQKIGFSRDGMKQIEI</sequence>
<keyword evidence="2" id="KW-1185">Reference proteome</keyword>
<dbReference type="AlphaFoldDB" id="A0AAV4UW81"/>
<name>A0AAV4UW81_CAEEX</name>
<evidence type="ECO:0000313" key="1">
    <source>
        <dbReference type="EMBL" id="GIY61988.1"/>
    </source>
</evidence>
<protein>
    <submittedName>
        <fullName evidence="1">Uncharacterized protein</fullName>
    </submittedName>
</protein>
<comment type="caution">
    <text evidence="1">The sequence shown here is derived from an EMBL/GenBank/DDBJ whole genome shotgun (WGS) entry which is preliminary data.</text>
</comment>
<dbReference type="EMBL" id="BPLR01013560">
    <property type="protein sequence ID" value="GIY61988.1"/>
    <property type="molecule type" value="Genomic_DNA"/>
</dbReference>
<dbReference type="Proteomes" id="UP001054945">
    <property type="component" value="Unassembled WGS sequence"/>
</dbReference>
<accession>A0AAV4UW81</accession>
<reference evidence="1 2" key="1">
    <citation type="submission" date="2021-06" db="EMBL/GenBank/DDBJ databases">
        <title>Caerostris extrusa draft genome.</title>
        <authorList>
            <person name="Kono N."/>
            <person name="Arakawa K."/>
        </authorList>
    </citation>
    <scope>NUCLEOTIDE SEQUENCE [LARGE SCALE GENOMIC DNA]</scope>
</reference>
<gene>
    <name evidence="1" type="ORF">CEXT_138681</name>
</gene>
<evidence type="ECO:0000313" key="2">
    <source>
        <dbReference type="Proteomes" id="UP001054945"/>
    </source>
</evidence>